<proteinExistence type="predicted"/>
<protein>
    <submittedName>
        <fullName evidence="2">Uncharacterized protein</fullName>
    </submittedName>
</protein>
<accession>A0AAD7W0M5</accession>
<name>A0AAD7W0M5_9TELE</name>
<reference evidence="2" key="1">
    <citation type="journal article" date="2023" name="Science">
        <title>Genome structures resolve the early diversification of teleost fishes.</title>
        <authorList>
            <person name="Parey E."/>
            <person name="Louis A."/>
            <person name="Montfort J."/>
            <person name="Bouchez O."/>
            <person name="Roques C."/>
            <person name="Iampietro C."/>
            <person name="Lluch J."/>
            <person name="Castinel A."/>
            <person name="Donnadieu C."/>
            <person name="Desvignes T."/>
            <person name="Floi Bucao C."/>
            <person name="Jouanno E."/>
            <person name="Wen M."/>
            <person name="Mejri S."/>
            <person name="Dirks R."/>
            <person name="Jansen H."/>
            <person name="Henkel C."/>
            <person name="Chen W.J."/>
            <person name="Zahm M."/>
            <person name="Cabau C."/>
            <person name="Klopp C."/>
            <person name="Thompson A.W."/>
            <person name="Robinson-Rechavi M."/>
            <person name="Braasch I."/>
            <person name="Lecointre G."/>
            <person name="Bobe J."/>
            <person name="Postlethwait J.H."/>
            <person name="Berthelot C."/>
            <person name="Roest Crollius H."/>
            <person name="Guiguen Y."/>
        </authorList>
    </citation>
    <scope>NUCLEOTIDE SEQUENCE</scope>
    <source>
        <strain evidence="2">NC1722</strain>
    </source>
</reference>
<sequence>MRQKFNSRTRAPGEKLGVFTAELCYQAQKGFPEFDETTRLVFAKEAFIHGLLPVSLSQQTRAIQPLGTLPPTTEVQRPPHATPPDNMPQQIFYNQKGNMRRLCPVPDSSLPLAGNGSSSV</sequence>
<dbReference type="Proteomes" id="UP001221898">
    <property type="component" value="Unassembled WGS sequence"/>
</dbReference>
<dbReference type="AlphaFoldDB" id="A0AAD7W0M5"/>
<comment type="caution">
    <text evidence="2">The sequence shown here is derived from an EMBL/GenBank/DDBJ whole genome shotgun (WGS) entry which is preliminary data.</text>
</comment>
<keyword evidence="3" id="KW-1185">Reference proteome</keyword>
<dbReference type="EMBL" id="JAINUG010000448">
    <property type="protein sequence ID" value="KAJ8371507.1"/>
    <property type="molecule type" value="Genomic_DNA"/>
</dbReference>
<gene>
    <name evidence="2" type="ORF">AAFF_G00307860</name>
</gene>
<evidence type="ECO:0000313" key="3">
    <source>
        <dbReference type="Proteomes" id="UP001221898"/>
    </source>
</evidence>
<feature type="region of interest" description="Disordered" evidence="1">
    <location>
        <begin position="68"/>
        <end position="89"/>
    </location>
</feature>
<evidence type="ECO:0000313" key="2">
    <source>
        <dbReference type="EMBL" id="KAJ8371507.1"/>
    </source>
</evidence>
<evidence type="ECO:0000256" key="1">
    <source>
        <dbReference type="SAM" id="MobiDB-lite"/>
    </source>
</evidence>
<organism evidence="2 3">
    <name type="scientific">Aldrovandia affinis</name>
    <dbReference type="NCBI Taxonomy" id="143900"/>
    <lineage>
        <taxon>Eukaryota</taxon>
        <taxon>Metazoa</taxon>
        <taxon>Chordata</taxon>
        <taxon>Craniata</taxon>
        <taxon>Vertebrata</taxon>
        <taxon>Euteleostomi</taxon>
        <taxon>Actinopterygii</taxon>
        <taxon>Neopterygii</taxon>
        <taxon>Teleostei</taxon>
        <taxon>Notacanthiformes</taxon>
        <taxon>Halosauridae</taxon>
        <taxon>Aldrovandia</taxon>
    </lineage>
</organism>